<dbReference type="AlphaFoldDB" id="U6KNP3"/>
<dbReference type="VEuPathDB" id="ToxoDB:ETH_00021910"/>
<dbReference type="OrthoDB" id="346613at2759"/>
<gene>
    <name evidence="1" type="ORF">ETH_00021910</name>
</gene>
<dbReference type="RefSeq" id="XP_013228715.1">
    <property type="nucleotide sequence ID" value="XM_013373261.1"/>
</dbReference>
<accession>U6KNP3</accession>
<dbReference type="GeneID" id="25253497"/>
<dbReference type="Gene3D" id="3.40.50.1820">
    <property type="entry name" value="alpha/beta hydrolase"/>
    <property type="match status" value="1"/>
</dbReference>
<dbReference type="OMA" id="THAKHIS"/>
<proteinExistence type="predicted"/>
<sequence>MSSLASPIVASEAPWAFPAIAAVLGITAHWRWQKKQQAFVESGACAAAASLLGAFADSANGASHSQLKSSLYESSGESTEYVYLQNRAGSAANIASATAATATPAVPENAGDMLLFFHGGLCGSDQLLASGLRFPPSIQHLLLINRRGYLRSCVPTSWEELQQQQPYRRKRLASSAEGATCVTAEDRARLCRNRLWHQAALFNNVVSRVLQLQKEQQLSASGELQKREVGLHLLGVGVGCAHAIAFGHFFPGRLRSISLVEPVLQLQAETAGGPLEAHVLNRVAVYRRLLERLPKGSVRVPVPPPKVSGLEWIASGAARLTPGAALAVLLQAMASKSCQAPPSIHQLLEAGKQQPPLLQQLLCNPGALANFPGGSNSEIPEHVQQQRQTLKEKQELYRQLLLRVQHVSGSCFLAARLPGFIEDCLLLAPWRGEAPETSIAGWLFECLGRLQVPRLIVLAGKGSNSNSELERYRSLSGDSSAPVEVVDLPEASPQTLLLTHATKLNVLLRRFQSGTVSTASSAG</sequence>
<protein>
    <submittedName>
        <fullName evidence="1">Uncharacterized protein</fullName>
    </submittedName>
</protein>
<dbReference type="VEuPathDB" id="ToxoDB:ETH2_1046600"/>
<reference evidence="1" key="2">
    <citation type="submission" date="2013-10" db="EMBL/GenBank/DDBJ databases">
        <authorList>
            <person name="Aslett M."/>
        </authorList>
    </citation>
    <scope>NUCLEOTIDE SEQUENCE [LARGE SCALE GENOMIC DNA]</scope>
    <source>
        <strain evidence="1">Houghton</strain>
    </source>
</reference>
<name>U6KNP3_EIMTE</name>
<dbReference type="EMBL" id="HG673788">
    <property type="protein sequence ID" value="CDJ37877.1"/>
    <property type="molecule type" value="Genomic_DNA"/>
</dbReference>
<evidence type="ECO:0000313" key="1">
    <source>
        <dbReference type="EMBL" id="CDJ37877.1"/>
    </source>
</evidence>
<dbReference type="InterPro" id="IPR029058">
    <property type="entry name" value="AB_hydrolase_fold"/>
</dbReference>
<reference evidence="1" key="1">
    <citation type="submission" date="2013-10" db="EMBL/GenBank/DDBJ databases">
        <title>Genomic analysis of the causative agents of coccidiosis in chickens.</title>
        <authorList>
            <person name="Reid A.J."/>
            <person name="Blake D."/>
            <person name="Billington K."/>
            <person name="Browne H."/>
            <person name="Dunn M."/>
            <person name="Hung S."/>
            <person name="Kawahara F."/>
            <person name="Miranda-Saavedra D."/>
            <person name="Mourier T."/>
            <person name="Nagra H."/>
            <person name="Otto T.D."/>
            <person name="Rawlings N."/>
            <person name="Sanchez A."/>
            <person name="Sanders M."/>
            <person name="Subramaniam C."/>
            <person name="Tay Y."/>
            <person name="Dear P."/>
            <person name="Doerig C."/>
            <person name="Gruber A."/>
            <person name="Parkinson J."/>
            <person name="Shirley M."/>
            <person name="Wan K.L."/>
            <person name="Berriman M."/>
            <person name="Tomley F."/>
            <person name="Pain A."/>
        </authorList>
    </citation>
    <scope>NUCLEOTIDE SEQUENCE [LARGE SCALE GENOMIC DNA]</scope>
    <source>
        <strain evidence="1">Houghton</strain>
    </source>
</reference>
<keyword evidence="2" id="KW-1185">Reference proteome</keyword>
<dbReference type="Proteomes" id="UP000030747">
    <property type="component" value="Unassembled WGS sequence"/>
</dbReference>
<dbReference type="SUPFAM" id="SSF53474">
    <property type="entry name" value="alpha/beta-Hydrolases"/>
    <property type="match status" value="1"/>
</dbReference>
<evidence type="ECO:0000313" key="2">
    <source>
        <dbReference type="Proteomes" id="UP000030747"/>
    </source>
</evidence>
<organism evidence="1 2">
    <name type="scientific">Eimeria tenella</name>
    <name type="common">Coccidian parasite</name>
    <dbReference type="NCBI Taxonomy" id="5802"/>
    <lineage>
        <taxon>Eukaryota</taxon>
        <taxon>Sar</taxon>
        <taxon>Alveolata</taxon>
        <taxon>Apicomplexa</taxon>
        <taxon>Conoidasida</taxon>
        <taxon>Coccidia</taxon>
        <taxon>Eucoccidiorida</taxon>
        <taxon>Eimeriorina</taxon>
        <taxon>Eimeriidae</taxon>
        <taxon>Eimeria</taxon>
    </lineage>
</organism>